<sequence length="263" mass="29194">MKIKSLFQKIPGFRSRKPLKMIIATAAYLFILSAVVAGVVDTSPPQNDNVAIAELSDQEQDIETTSVEMTSEKAEDEAAEQDAHEKAEQDAKKAEEESEQKAKEKAEAEKAAEEKRNAEAASALKAKAGAEANKTEKLENRIREIASEVWGDALIRVDYSDQGIQTRANIYFKLSDNFTKSMMISSAYLEILEVLEKTDSIQELDSISFGAQAEFIDQYGNDGMSSVLGLHFPKETRDKINFESIDYNNLPNLAEGVFIHPSF</sequence>
<organism evidence="2 3">
    <name type="scientific">Aureibacillus halotolerans</name>
    <dbReference type="NCBI Taxonomy" id="1508390"/>
    <lineage>
        <taxon>Bacteria</taxon>
        <taxon>Bacillati</taxon>
        <taxon>Bacillota</taxon>
        <taxon>Bacilli</taxon>
        <taxon>Bacillales</taxon>
        <taxon>Bacillaceae</taxon>
        <taxon>Aureibacillus</taxon>
    </lineage>
</organism>
<dbReference type="AlphaFoldDB" id="A0A4R6TLT7"/>
<protein>
    <submittedName>
        <fullName evidence="2">Uncharacterized protein</fullName>
    </submittedName>
</protein>
<evidence type="ECO:0000256" key="1">
    <source>
        <dbReference type="SAM" id="MobiDB-lite"/>
    </source>
</evidence>
<feature type="region of interest" description="Disordered" evidence="1">
    <location>
        <begin position="54"/>
        <end position="130"/>
    </location>
</feature>
<name>A0A4R6TLT7_9BACI</name>
<feature type="compositionally biased region" description="Low complexity" evidence="1">
    <location>
        <begin position="119"/>
        <end position="130"/>
    </location>
</feature>
<keyword evidence="3" id="KW-1185">Reference proteome</keyword>
<gene>
    <name evidence="2" type="ORF">EV213_1348</name>
</gene>
<accession>A0A4R6TLT7</accession>
<comment type="caution">
    <text evidence="2">The sequence shown here is derived from an EMBL/GenBank/DDBJ whole genome shotgun (WGS) entry which is preliminary data.</text>
</comment>
<dbReference type="Proteomes" id="UP000295632">
    <property type="component" value="Unassembled WGS sequence"/>
</dbReference>
<reference evidence="2 3" key="1">
    <citation type="submission" date="2019-03" db="EMBL/GenBank/DDBJ databases">
        <title>Genomic Encyclopedia of Type Strains, Phase IV (KMG-IV): sequencing the most valuable type-strain genomes for metagenomic binning, comparative biology and taxonomic classification.</title>
        <authorList>
            <person name="Goeker M."/>
        </authorList>
    </citation>
    <scope>NUCLEOTIDE SEQUENCE [LARGE SCALE GENOMIC DNA]</scope>
    <source>
        <strain evidence="2 3">DSM 28697</strain>
    </source>
</reference>
<evidence type="ECO:0000313" key="3">
    <source>
        <dbReference type="Proteomes" id="UP000295632"/>
    </source>
</evidence>
<dbReference type="EMBL" id="SNYJ01000034">
    <property type="protein sequence ID" value="TDQ31903.1"/>
    <property type="molecule type" value="Genomic_DNA"/>
</dbReference>
<proteinExistence type="predicted"/>
<feature type="compositionally biased region" description="Basic and acidic residues" evidence="1">
    <location>
        <begin position="81"/>
        <end position="118"/>
    </location>
</feature>
<evidence type="ECO:0000313" key="2">
    <source>
        <dbReference type="EMBL" id="TDQ31903.1"/>
    </source>
</evidence>